<reference evidence="2" key="1">
    <citation type="submission" date="2020-08" db="EMBL/GenBank/DDBJ databases">
        <title>Multicomponent nature underlies the extraordinary mechanical properties of spider dragline silk.</title>
        <authorList>
            <person name="Kono N."/>
            <person name="Nakamura H."/>
            <person name="Mori M."/>
            <person name="Yoshida Y."/>
            <person name="Ohtoshi R."/>
            <person name="Malay A.D."/>
            <person name="Moran D.A.P."/>
            <person name="Tomita M."/>
            <person name="Numata K."/>
            <person name="Arakawa K."/>
        </authorList>
    </citation>
    <scope>NUCLEOTIDE SEQUENCE</scope>
</reference>
<dbReference type="PANTHER" id="PTHR12771">
    <property type="entry name" value="ENGULFMENT AND CELL MOTILITY"/>
    <property type="match status" value="1"/>
</dbReference>
<evidence type="ECO:0000313" key="3">
    <source>
        <dbReference type="Proteomes" id="UP000887013"/>
    </source>
</evidence>
<accession>A0A8X6TMW6</accession>
<feature type="domain" description="ELMO" evidence="1">
    <location>
        <begin position="162"/>
        <end position="316"/>
    </location>
</feature>
<sequence length="330" mass="37747">MSFFTSDQFLSLEAFVYSVIKMQLDAIDEVDEFAEVQDDKFILSEAKKPAIFKHKATVDISQAKKDIEIAQEEWDKLASISPASTTVEAQTSVISCNEVLNYFRQKNMSQYLQCIKPVKQRKGLEAFKHWFAGPPRLLRSLISERDLFFAIALCPFDTSDEIHMRVLQTLYKTLTGCDKDCPRYGKHWEELGFQGIDPGTDLRGVGFLGLIHLLSLILSPATAELAKEIALLAKNERQNFPFCTMGINITRIVVETMREEALNRECNRKMNVFEVTNDLYAGIFLRLFVIWREQKKTIMDSGYVIKDLTTTAKKNSSVIFKELFAYTTVN</sequence>
<dbReference type="Pfam" id="PF04727">
    <property type="entry name" value="ELMO_CED12"/>
    <property type="match status" value="1"/>
</dbReference>
<evidence type="ECO:0000259" key="1">
    <source>
        <dbReference type="PROSITE" id="PS51335"/>
    </source>
</evidence>
<dbReference type="InterPro" id="IPR006816">
    <property type="entry name" value="ELMO_dom"/>
</dbReference>
<dbReference type="PANTHER" id="PTHR12771:SF2">
    <property type="entry name" value="ELMO DOMAIN-CONTAINING PROTEIN 3"/>
    <property type="match status" value="1"/>
</dbReference>
<dbReference type="PROSITE" id="PS51335">
    <property type="entry name" value="ELMO"/>
    <property type="match status" value="1"/>
</dbReference>
<keyword evidence="3" id="KW-1185">Reference proteome</keyword>
<gene>
    <name evidence="2" type="primary">ELMOD3</name>
    <name evidence="2" type="ORF">NPIL_575531</name>
</gene>
<dbReference type="Proteomes" id="UP000887013">
    <property type="component" value="Unassembled WGS sequence"/>
</dbReference>
<dbReference type="OrthoDB" id="67155at2759"/>
<dbReference type="AlphaFoldDB" id="A0A8X6TMW6"/>
<organism evidence="2 3">
    <name type="scientific">Nephila pilipes</name>
    <name type="common">Giant wood spider</name>
    <name type="synonym">Nephila maculata</name>
    <dbReference type="NCBI Taxonomy" id="299642"/>
    <lineage>
        <taxon>Eukaryota</taxon>
        <taxon>Metazoa</taxon>
        <taxon>Ecdysozoa</taxon>
        <taxon>Arthropoda</taxon>
        <taxon>Chelicerata</taxon>
        <taxon>Arachnida</taxon>
        <taxon>Araneae</taxon>
        <taxon>Araneomorphae</taxon>
        <taxon>Entelegynae</taxon>
        <taxon>Araneoidea</taxon>
        <taxon>Nephilidae</taxon>
        <taxon>Nephila</taxon>
    </lineage>
</organism>
<dbReference type="EMBL" id="BMAW01012271">
    <property type="protein sequence ID" value="GFT27786.1"/>
    <property type="molecule type" value="Genomic_DNA"/>
</dbReference>
<evidence type="ECO:0000313" key="2">
    <source>
        <dbReference type="EMBL" id="GFT27786.1"/>
    </source>
</evidence>
<name>A0A8X6TMW6_NEPPI</name>
<protein>
    <submittedName>
        <fullName evidence="2">ELMO domain-containing protein 3</fullName>
    </submittedName>
</protein>
<comment type="caution">
    <text evidence="2">The sequence shown here is derived from an EMBL/GenBank/DDBJ whole genome shotgun (WGS) entry which is preliminary data.</text>
</comment>
<dbReference type="InterPro" id="IPR050868">
    <property type="entry name" value="ELMO_domain-containing"/>
</dbReference>
<proteinExistence type="predicted"/>